<keyword evidence="2" id="KW-1185">Reference proteome</keyword>
<organism evidence="1 2">
    <name type="scientific">Plakobranchus ocellatus</name>
    <dbReference type="NCBI Taxonomy" id="259542"/>
    <lineage>
        <taxon>Eukaryota</taxon>
        <taxon>Metazoa</taxon>
        <taxon>Spiralia</taxon>
        <taxon>Lophotrochozoa</taxon>
        <taxon>Mollusca</taxon>
        <taxon>Gastropoda</taxon>
        <taxon>Heterobranchia</taxon>
        <taxon>Euthyneura</taxon>
        <taxon>Panpulmonata</taxon>
        <taxon>Sacoglossa</taxon>
        <taxon>Placobranchoidea</taxon>
        <taxon>Plakobranchidae</taxon>
        <taxon>Plakobranchus</taxon>
    </lineage>
</organism>
<sequence length="122" mass="13959">MHAKIKDVSSSITGSIKSKDRTMLMEKKEILNRWSEYVEDLFKDVFSEKRIEVHCFEPNRTLKFPNPVPPLVNNSPPFGSVSWNYAPPAPGPTKVLYTVTINAISTRGLHKRLKKYGKWGLQ</sequence>
<dbReference type="Proteomes" id="UP000735302">
    <property type="component" value="Unassembled WGS sequence"/>
</dbReference>
<name>A0AAV4DMK1_9GAST</name>
<reference evidence="1 2" key="1">
    <citation type="journal article" date="2021" name="Elife">
        <title>Chloroplast acquisition without the gene transfer in kleptoplastic sea slugs, Plakobranchus ocellatus.</title>
        <authorList>
            <person name="Maeda T."/>
            <person name="Takahashi S."/>
            <person name="Yoshida T."/>
            <person name="Shimamura S."/>
            <person name="Takaki Y."/>
            <person name="Nagai Y."/>
            <person name="Toyoda A."/>
            <person name="Suzuki Y."/>
            <person name="Arimoto A."/>
            <person name="Ishii H."/>
            <person name="Satoh N."/>
            <person name="Nishiyama T."/>
            <person name="Hasebe M."/>
            <person name="Maruyama T."/>
            <person name="Minagawa J."/>
            <person name="Obokata J."/>
            <person name="Shigenobu S."/>
        </authorList>
    </citation>
    <scope>NUCLEOTIDE SEQUENCE [LARGE SCALE GENOMIC DNA]</scope>
</reference>
<protein>
    <submittedName>
        <fullName evidence="1">Uncharacterized protein</fullName>
    </submittedName>
</protein>
<feature type="non-terminal residue" evidence="1">
    <location>
        <position position="122"/>
    </location>
</feature>
<dbReference type="AlphaFoldDB" id="A0AAV4DMK1"/>
<proteinExistence type="predicted"/>
<evidence type="ECO:0000313" key="2">
    <source>
        <dbReference type="Proteomes" id="UP000735302"/>
    </source>
</evidence>
<dbReference type="EMBL" id="BLXT01007991">
    <property type="protein sequence ID" value="GFO45091.1"/>
    <property type="molecule type" value="Genomic_DNA"/>
</dbReference>
<evidence type="ECO:0000313" key="1">
    <source>
        <dbReference type="EMBL" id="GFO45091.1"/>
    </source>
</evidence>
<comment type="caution">
    <text evidence="1">The sequence shown here is derived from an EMBL/GenBank/DDBJ whole genome shotgun (WGS) entry which is preliminary data.</text>
</comment>
<gene>
    <name evidence="1" type="ORF">PoB_007159600</name>
</gene>
<accession>A0AAV4DMK1</accession>